<accession>A0A2N9HTS3</accession>
<feature type="transmembrane region" description="Helical" evidence="1">
    <location>
        <begin position="162"/>
        <end position="179"/>
    </location>
</feature>
<organism evidence="3">
    <name type="scientific">Fagus sylvatica</name>
    <name type="common">Beechnut</name>
    <dbReference type="NCBI Taxonomy" id="28930"/>
    <lineage>
        <taxon>Eukaryota</taxon>
        <taxon>Viridiplantae</taxon>
        <taxon>Streptophyta</taxon>
        <taxon>Embryophyta</taxon>
        <taxon>Tracheophyta</taxon>
        <taxon>Spermatophyta</taxon>
        <taxon>Magnoliopsida</taxon>
        <taxon>eudicotyledons</taxon>
        <taxon>Gunneridae</taxon>
        <taxon>Pentapetalae</taxon>
        <taxon>rosids</taxon>
        <taxon>fabids</taxon>
        <taxon>Fagales</taxon>
        <taxon>Fagaceae</taxon>
        <taxon>Fagus</taxon>
    </lineage>
</organism>
<name>A0A2N9HTS3_FAGSY</name>
<dbReference type="EMBL" id="OIVN01004445">
    <property type="protein sequence ID" value="SPD17427.1"/>
    <property type="molecule type" value="Genomic_DNA"/>
</dbReference>
<keyword evidence="1" id="KW-0812">Transmembrane</keyword>
<dbReference type="PANTHER" id="PTHR11439">
    <property type="entry name" value="GAG-POL-RELATED RETROTRANSPOSON"/>
    <property type="match status" value="1"/>
</dbReference>
<dbReference type="PANTHER" id="PTHR11439:SF467">
    <property type="entry name" value="INTEGRASE CATALYTIC DOMAIN-CONTAINING PROTEIN"/>
    <property type="match status" value="1"/>
</dbReference>
<sequence length="397" mass="44926">MKNREANLEVIKGSAQAGLKEENCEPLDANLEVNFDDQDLDDEVFEEAMKKLGLKVESHPDPYHVAWITTTKLKNHLYYFPCPPRLLQTNSSSVYLKSCLPIAIRKVSSLVGPKSYKEALSHPVKQNLDGTIERLKARLVAKGFTQTYGLDYIETFSHVTKLNSIWIIISLATIFYWLLHQLDVKNVFLHGDLNEIVYMAQPPRFESKGEYVCHLKKSIYGLKQSPRGWFDKFRKAIVSHGMTRSQVGHSIFFNKIRTGIVILVVYVDDIVITRSKKQSVMAHSSAEAMYHAMAHTTCELTGLRTIQQEFGLLVQGPTSLYCDAAVHIASNLVFHEKTKQIEVDCHFVCSKVESKDIITPFVPLGSQLVDIFTKALPKNAIDSICSKLRVIYIYSLA</sequence>
<evidence type="ECO:0000256" key="1">
    <source>
        <dbReference type="SAM" id="Phobius"/>
    </source>
</evidence>
<evidence type="ECO:0000313" key="3">
    <source>
        <dbReference type="EMBL" id="SPD17427.1"/>
    </source>
</evidence>
<evidence type="ECO:0000259" key="2">
    <source>
        <dbReference type="Pfam" id="PF07727"/>
    </source>
</evidence>
<gene>
    <name evidence="3" type="ORF">FSB_LOCUS45309</name>
</gene>
<keyword evidence="1" id="KW-0472">Membrane</keyword>
<feature type="domain" description="Reverse transcriptase Ty1/copia-type" evidence="2">
    <location>
        <begin position="131"/>
        <end position="280"/>
    </location>
</feature>
<proteinExistence type="predicted"/>
<protein>
    <recommendedName>
        <fullName evidence="2">Reverse transcriptase Ty1/copia-type domain-containing protein</fullName>
    </recommendedName>
</protein>
<reference evidence="3" key="1">
    <citation type="submission" date="2018-02" db="EMBL/GenBank/DDBJ databases">
        <authorList>
            <person name="Cohen D.B."/>
            <person name="Kent A.D."/>
        </authorList>
    </citation>
    <scope>NUCLEOTIDE SEQUENCE</scope>
</reference>
<dbReference type="SUPFAM" id="SSF56672">
    <property type="entry name" value="DNA/RNA polymerases"/>
    <property type="match status" value="1"/>
</dbReference>
<dbReference type="AlphaFoldDB" id="A0A2N9HTS3"/>
<keyword evidence="1" id="KW-1133">Transmembrane helix</keyword>
<dbReference type="CDD" id="cd09272">
    <property type="entry name" value="RNase_HI_RT_Ty1"/>
    <property type="match status" value="1"/>
</dbReference>
<dbReference type="InterPro" id="IPR013103">
    <property type="entry name" value="RVT_2"/>
</dbReference>
<dbReference type="Pfam" id="PF07727">
    <property type="entry name" value="RVT_2"/>
    <property type="match status" value="1"/>
</dbReference>
<dbReference type="InterPro" id="IPR043502">
    <property type="entry name" value="DNA/RNA_pol_sf"/>
</dbReference>